<dbReference type="Proteomes" id="UP000058012">
    <property type="component" value="Unassembled WGS sequence"/>
</dbReference>
<dbReference type="PANTHER" id="PTHR11985:SF15">
    <property type="entry name" value="GLYCEROL-3-PHOSPHATE DEHYDROGENASE, MITOCHONDRIAL"/>
    <property type="match status" value="1"/>
</dbReference>
<dbReference type="PRINTS" id="PR01001">
    <property type="entry name" value="FADG3PDH"/>
</dbReference>
<feature type="domain" description="FAD dependent oxidoreductase" evidence="7">
    <location>
        <begin position="15"/>
        <end position="340"/>
    </location>
</feature>
<dbReference type="InterPro" id="IPR006076">
    <property type="entry name" value="FAD-dep_OxRdtase"/>
</dbReference>
<protein>
    <recommendedName>
        <fullName evidence="6">Glycerol-3-phosphate dehydrogenase</fullName>
        <ecNumber evidence="6">1.1.5.3</ecNumber>
    </recommendedName>
</protein>
<dbReference type="Gene3D" id="3.50.50.60">
    <property type="entry name" value="FAD/NAD(P)-binding domain"/>
    <property type="match status" value="1"/>
</dbReference>
<organism evidence="9 10">
    <name type="scientific">Novosphingobium fuchskuhlense</name>
    <dbReference type="NCBI Taxonomy" id="1117702"/>
    <lineage>
        <taxon>Bacteria</taxon>
        <taxon>Pseudomonadati</taxon>
        <taxon>Pseudomonadota</taxon>
        <taxon>Alphaproteobacteria</taxon>
        <taxon>Sphingomonadales</taxon>
        <taxon>Sphingomonadaceae</taxon>
        <taxon>Novosphingobium</taxon>
    </lineage>
</organism>
<dbReference type="InterPro" id="IPR038299">
    <property type="entry name" value="DAO_C_sf"/>
</dbReference>
<evidence type="ECO:0000256" key="3">
    <source>
        <dbReference type="ARBA" id="ARBA00022630"/>
    </source>
</evidence>
<keyword evidence="3 6" id="KW-0285">Flavoprotein</keyword>
<dbReference type="SUPFAM" id="SSF51905">
    <property type="entry name" value="FAD/NAD(P)-binding domain"/>
    <property type="match status" value="1"/>
</dbReference>
<name>A0A124JUH9_9SPHN</name>
<keyword evidence="5 6" id="KW-0560">Oxidoreductase</keyword>
<comment type="catalytic activity">
    <reaction evidence="6">
        <text>a quinone + sn-glycerol 3-phosphate = dihydroxyacetone phosphate + a quinol</text>
        <dbReference type="Rhea" id="RHEA:18977"/>
        <dbReference type="ChEBI" id="CHEBI:24646"/>
        <dbReference type="ChEBI" id="CHEBI:57597"/>
        <dbReference type="ChEBI" id="CHEBI:57642"/>
        <dbReference type="ChEBI" id="CHEBI:132124"/>
        <dbReference type="EC" id="1.1.5.3"/>
    </reaction>
</comment>
<dbReference type="InterPro" id="IPR031656">
    <property type="entry name" value="DAO_C"/>
</dbReference>
<proteinExistence type="inferred from homology"/>
<dbReference type="NCBIfam" id="NF008899">
    <property type="entry name" value="PRK12266.1"/>
    <property type="match status" value="1"/>
</dbReference>
<dbReference type="NCBIfam" id="NF009906">
    <property type="entry name" value="PRK13369.1"/>
    <property type="match status" value="1"/>
</dbReference>
<evidence type="ECO:0000259" key="7">
    <source>
        <dbReference type="Pfam" id="PF01266"/>
    </source>
</evidence>
<accession>A0A124JUH9</accession>
<evidence type="ECO:0000256" key="4">
    <source>
        <dbReference type="ARBA" id="ARBA00022827"/>
    </source>
</evidence>
<evidence type="ECO:0000256" key="5">
    <source>
        <dbReference type="ARBA" id="ARBA00023002"/>
    </source>
</evidence>
<evidence type="ECO:0000256" key="2">
    <source>
        <dbReference type="ARBA" id="ARBA00007330"/>
    </source>
</evidence>
<dbReference type="Pfam" id="PF01266">
    <property type="entry name" value="DAO"/>
    <property type="match status" value="1"/>
</dbReference>
<dbReference type="Gene3D" id="1.10.8.870">
    <property type="entry name" value="Alpha-glycerophosphate oxidase, cap domain"/>
    <property type="match status" value="1"/>
</dbReference>
<dbReference type="GO" id="GO:0046168">
    <property type="term" value="P:glycerol-3-phosphate catabolic process"/>
    <property type="evidence" value="ECO:0007669"/>
    <property type="project" value="TreeGrafter"/>
</dbReference>
<dbReference type="Gene3D" id="3.30.9.10">
    <property type="entry name" value="D-Amino Acid Oxidase, subunit A, domain 2"/>
    <property type="match status" value="1"/>
</dbReference>
<dbReference type="EMBL" id="LLZS01000007">
    <property type="protein sequence ID" value="KUR71253.1"/>
    <property type="molecule type" value="Genomic_DNA"/>
</dbReference>
<sequence>MTGRSKHVPDPESFDLLIVGGGINGAGIARDAAGRGLSVLLVEQEDLASHTSSASTKLIHGGLRYLEYYEFRLVREALIERERLLGMAPHIIWPLAFVLPQMNSPRPAWLVRLGLFLYDHLGGRKKLPATKTVNLARSALGNGLRPGAKTAFVYSDCWVEDSRLVVLNARDAAERGAQIETRTRLVSARREGALWKAEIAGDGGTRTVFAKGLVNAAGPWVEDVLQRAANASQDRGVRLIKGSHIVVPKLYEGEHAFMLQNPDRRIVFAIPYEHDYTLIGTTDEPWQGQPGKAQISSEETDYLCETVRRYFAKAIHPEDVVWSFAGIRPLYDDHAASASAVTRDYVLDLDGGSGPDGQTRAPLLSVFGGKITTYRKLAEHALEKLVPFYPGATGDWTAGADLPGGDIPGDDFERFAAELAAAHPALPAALIARLARAYGTRATVILGNAQTMADLGTDFGGGLTRAEVDYLAGQEWARSAEDVLYRRSKLGLHVPPGTAKAVEAYLAAHKS</sequence>
<dbReference type="InterPro" id="IPR036188">
    <property type="entry name" value="FAD/NAD-bd_sf"/>
</dbReference>
<dbReference type="GO" id="GO:0004368">
    <property type="term" value="F:glycerol-3-phosphate dehydrogenase (quinone) activity"/>
    <property type="evidence" value="ECO:0007669"/>
    <property type="project" value="UniProtKB-EC"/>
</dbReference>
<feature type="domain" description="Alpha-glycerophosphate oxidase C-terminal" evidence="8">
    <location>
        <begin position="397"/>
        <end position="503"/>
    </location>
</feature>
<evidence type="ECO:0000256" key="1">
    <source>
        <dbReference type="ARBA" id="ARBA00001974"/>
    </source>
</evidence>
<dbReference type="AlphaFoldDB" id="A0A124JUH9"/>
<keyword evidence="4" id="KW-0274">FAD</keyword>
<dbReference type="OrthoDB" id="9766796at2"/>
<dbReference type="GO" id="GO:0009331">
    <property type="term" value="C:glycerol-3-phosphate dehydrogenase (FAD) complex"/>
    <property type="evidence" value="ECO:0007669"/>
    <property type="project" value="UniProtKB-UniRule"/>
</dbReference>
<evidence type="ECO:0000313" key="10">
    <source>
        <dbReference type="Proteomes" id="UP000058012"/>
    </source>
</evidence>
<dbReference type="Pfam" id="PF16901">
    <property type="entry name" value="DAO_C"/>
    <property type="match status" value="1"/>
</dbReference>
<gene>
    <name evidence="9" type="ORF">AQZ52_11355</name>
</gene>
<keyword evidence="10" id="KW-1185">Reference proteome</keyword>
<evidence type="ECO:0000256" key="6">
    <source>
        <dbReference type="RuleBase" id="RU361217"/>
    </source>
</evidence>
<dbReference type="InterPro" id="IPR000447">
    <property type="entry name" value="G3P_DH_FAD-dep"/>
</dbReference>
<evidence type="ECO:0000259" key="8">
    <source>
        <dbReference type="Pfam" id="PF16901"/>
    </source>
</evidence>
<reference evidence="9 10" key="1">
    <citation type="submission" date="2015-10" db="EMBL/GenBank/DDBJ databases">
        <title>Draft genome sequence of Novosphingobium fuchskuhlense DSM 25065 isolated from a surface water sample of the southwest basin of Lake Grosse Fuchskuhle.</title>
        <authorList>
            <person name="Ruckert C."/>
            <person name="Winkler A."/>
            <person name="Glaeser J."/>
            <person name="Grossart H.-P."/>
            <person name="Kalinowski J."/>
            <person name="Glaeser S."/>
        </authorList>
    </citation>
    <scope>NUCLEOTIDE SEQUENCE [LARGE SCALE GENOMIC DNA]</scope>
    <source>
        <strain evidence="9 10">FNE08-7</strain>
    </source>
</reference>
<comment type="caution">
    <text evidence="9">The sequence shown here is derived from an EMBL/GenBank/DDBJ whole genome shotgun (WGS) entry which is preliminary data.</text>
</comment>
<dbReference type="PROSITE" id="PS00977">
    <property type="entry name" value="FAD_G3PDH_1"/>
    <property type="match status" value="1"/>
</dbReference>
<dbReference type="STRING" id="1117702.AQZ52_11355"/>
<comment type="cofactor">
    <cofactor evidence="1 6">
        <name>FAD</name>
        <dbReference type="ChEBI" id="CHEBI:57692"/>
    </cofactor>
</comment>
<comment type="similarity">
    <text evidence="2 6">Belongs to the FAD-dependent glycerol-3-phosphate dehydrogenase family.</text>
</comment>
<dbReference type="PANTHER" id="PTHR11985">
    <property type="entry name" value="GLYCEROL-3-PHOSPHATE DEHYDROGENASE"/>
    <property type="match status" value="1"/>
</dbReference>
<dbReference type="PROSITE" id="PS00978">
    <property type="entry name" value="FAD_G3PDH_2"/>
    <property type="match status" value="1"/>
</dbReference>
<evidence type="ECO:0000313" key="9">
    <source>
        <dbReference type="EMBL" id="KUR71253.1"/>
    </source>
</evidence>
<dbReference type="EC" id="1.1.5.3" evidence="6"/>